<dbReference type="InterPro" id="IPR012132">
    <property type="entry name" value="GMC_OxRdtase"/>
</dbReference>
<dbReference type="GO" id="GO:0016614">
    <property type="term" value="F:oxidoreductase activity, acting on CH-OH group of donors"/>
    <property type="evidence" value="ECO:0007669"/>
    <property type="project" value="InterPro"/>
</dbReference>
<dbReference type="Gene3D" id="3.50.50.60">
    <property type="entry name" value="FAD/NAD(P)-binding domain"/>
    <property type="match status" value="1"/>
</dbReference>
<feature type="domain" description="Glucose-methanol-choline oxidoreductase N-terminal" evidence="2">
    <location>
        <begin position="1"/>
        <end position="134"/>
    </location>
</feature>
<dbReference type="AlphaFoldDB" id="A0A1J8PRH7"/>
<dbReference type="InterPro" id="IPR000172">
    <property type="entry name" value="GMC_OxRdtase_N"/>
</dbReference>
<dbReference type="STRING" id="180088.A0A1J8PRH7"/>
<dbReference type="Proteomes" id="UP000183567">
    <property type="component" value="Unassembled WGS sequence"/>
</dbReference>
<protein>
    <recommendedName>
        <fullName evidence="2">Glucose-methanol-choline oxidoreductase N-terminal domain-containing protein</fullName>
    </recommendedName>
</protein>
<organism evidence="3 4">
    <name type="scientific">Rhizopogon vesiculosus</name>
    <dbReference type="NCBI Taxonomy" id="180088"/>
    <lineage>
        <taxon>Eukaryota</taxon>
        <taxon>Fungi</taxon>
        <taxon>Dikarya</taxon>
        <taxon>Basidiomycota</taxon>
        <taxon>Agaricomycotina</taxon>
        <taxon>Agaricomycetes</taxon>
        <taxon>Agaricomycetidae</taxon>
        <taxon>Boletales</taxon>
        <taxon>Suillineae</taxon>
        <taxon>Rhizopogonaceae</taxon>
        <taxon>Rhizopogon</taxon>
    </lineage>
</organism>
<evidence type="ECO:0000313" key="3">
    <source>
        <dbReference type="EMBL" id="OJA11119.1"/>
    </source>
</evidence>
<evidence type="ECO:0000313" key="4">
    <source>
        <dbReference type="Proteomes" id="UP000183567"/>
    </source>
</evidence>
<dbReference type="SUPFAM" id="SSF51905">
    <property type="entry name" value="FAD/NAD(P)-binding domain"/>
    <property type="match status" value="1"/>
</dbReference>
<dbReference type="OrthoDB" id="2667851at2759"/>
<gene>
    <name evidence="3" type="ORF">AZE42_12173</name>
</gene>
<keyword evidence="4" id="KW-1185">Reference proteome</keyword>
<sequence length="134" mass="15441">MAYSRAPASDFDDWGIDGWESKNLIPLMKKFETYEVYPDRSTHGYDGPIRVSSGGCKLGPCEEFIHVGKVYHKREYADDTDDLETCNTYSPWEKYIDGTTGKRSDAAHHYVYNQAHNPNLQVWAGKRVKRVIFE</sequence>
<dbReference type="PANTHER" id="PTHR11552">
    <property type="entry name" value="GLUCOSE-METHANOL-CHOLINE GMC OXIDOREDUCTASE"/>
    <property type="match status" value="1"/>
</dbReference>
<name>A0A1J8PRH7_9AGAM</name>
<evidence type="ECO:0000259" key="2">
    <source>
        <dbReference type="Pfam" id="PF00732"/>
    </source>
</evidence>
<accession>A0A1J8PRH7</accession>
<dbReference type="InterPro" id="IPR036188">
    <property type="entry name" value="FAD/NAD-bd_sf"/>
</dbReference>
<dbReference type="EMBL" id="LVVM01005222">
    <property type="protein sequence ID" value="OJA11119.1"/>
    <property type="molecule type" value="Genomic_DNA"/>
</dbReference>
<comment type="caution">
    <text evidence="3">The sequence shown here is derived from an EMBL/GenBank/DDBJ whole genome shotgun (WGS) entry which is preliminary data.</text>
</comment>
<reference evidence="3 4" key="1">
    <citation type="submission" date="2016-03" db="EMBL/GenBank/DDBJ databases">
        <title>Comparative genomics of the ectomycorrhizal sister species Rhizopogon vinicolor and Rhizopogon vesiculosus (Basidiomycota: Boletales) reveals a divergence of the mating type B locus.</title>
        <authorList>
            <person name="Mujic A.B."/>
            <person name="Kuo A."/>
            <person name="Tritt A."/>
            <person name="Lipzen A."/>
            <person name="Chen C."/>
            <person name="Johnson J."/>
            <person name="Sharma A."/>
            <person name="Barry K."/>
            <person name="Grigoriev I.V."/>
            <person name="Spatafora J.W."/>
        </authorList>
    </citation>
    <scope>NUCLEOTIDE SEQUENCE [LARGE SCALE GENOMIC DNA]</scope>
    <source>
        <strain evidence="3 4">AM-OR11-056</strain>
    </source>
</reference>
<evidence type="ECO:0000256" key="1">
    <source>
        <dbReference type="ARBA" id="ARBA00010790"/>
    </source>
</evidence>
<dbReference type="GO" id="GO:0050660">
    <property type="term" value="F:flavin adenine dinucleotide binding"/>
    <property type="evidence" value="ECO:0007669"/>
    <property type="project" value="InterPro"/>
</dbReference>
<dbReference type="Gene3D" id="3.30.560.10">
    <property type="entry name" value="Glucose Oxidase, domain 3"/>
    <property type="match status" value="1"/>
</dbReference>
<comment type="similarity">
    <text evidence="1">Belongs to the GMC oxidoreductase family.</text>
</comment>
<dbReference type="Pfam" id="PF00732">
    <property type="entry name" value="GMC_oxred_N"/>
    <property type="match status" value="1"/>
</dbReference>
<proteinExistence type="inferred from homology"/>
<dbReference type="PANTHER" id="PTHR11552:SF78">
    <property type="entry name" value="GLUCOSE-METHANOL-CHOLINE OXIDOREDUCTASE N-TERMINAL DOMAIN-CONTAINING PROTEIN"/>
    <property type="match status" value="1"/>
</dbReference>